<dbReference type="KEGG" id="ise:JBKA6_0118"/>
<dbReference type="EMBL" id="AP014564">
    <property type="protein sequence ID" value="BAV94131.1"/>
    <property type="molecule type" value="Genomic_DNA"/>
</dbReference>
<dbReference type="AlphaFoldDB" id="A0A1J1E873"/>
<evidence type="ECO:0000256" key="9">
    <source>
        <dbReference type="RuleBase" id="RU366031"/>
    </source>
</evidence>
<keyword evidence="4 9" id="KW-0456">Lyase</keyword>
<dbReference type="InterPro" id="IPR039793">
    <property type="entry name" value="UROS/Hem4"/>
</dbReference>
<evidence type="ECO:0000256" key="2">
    <source>
        <dbReference type="ARBA" id="ARBA00008133"/>
    </source>
</evidence>
<dbReference type="Proteomes" id="UP000243197">
    <property type="component" value="Chromosome"/>
</dbReference>
<reference evidence="11 12" key="1">
    <citation type="submission" date="2014-03" db="EMBL/GenBank/DDBJ databases">
        <title>complete genome sequence of Flavobacteriaceae bacterium JBKA-6.</title>
        <authorList>
            <person name="Takano T."/>
            <person name="Nakamura Y."/>
            <person name="Takuma S."/>
            <person name="Yasuike M."/>
            <person name="Matsuyama T."/>
            <person name="Sakai T."/>
            <person name="Fujiwara A."/>
            <person name="Kimoto K."/>
            <person name="Fukuda Y."/>
            <person name="Kondo H."/>
            <person name="Hirono I."/>
            <person name="Nakayasu C."/>
        </authorList>
    </citation>
    <scope>NUCLEOTIDE SEQUENCE [LARGE SCALE GENOMIC DNA]</scope>
    <source>
        <strain evidence="11 12">JBKA-6</strain>
    </source>
</reference>
<evidence type="ECO:0000313" key="11">
    <source>
        <dbReference type="EMBL" id="BAV94131.1"/>
    </source>
</evidence>
<evidence type="ECO:0000256" key="7">
    <source>
        <dbReference type="ARBA" id="ARBA00040167"/>
    </source>
</evidence>
<dbReference type="CDD" id="cd06578">
    <property type="entry name" value="HemD"/>
    <property type="match status" value="1"/>
</dbReference>
<evidence type="ECO:0000259" key="10">
    <source>
        <dbReference type="Pfam" id="PF02602"/>
    </source>
</evidence>
<evidence type="ECO:0000256" key="4">
    <source>
        <dbReference type="ARBA" id="ARBA00023239"/>
    </source>
</evidence>
<dbReference type="RefSeq" id="WP_096684759.1">
    <property type="nucleotide sequence ID" value="NZ_AP014564.1"/>
</dbReference>
<comment type="pathway">
    <text evidence="1 9">Porphyrin-containing compound metabolism; protoporphyrin-IX biosynthesis; coproporphyrinogen-III from 5-aminolevulinate: step 3/4.</text>
</comment>
<dbReference type="Pfam" id="PF02602">
    <property type="entry name" value="HEM4"/>
    <property type="match status" value="1"/>
</dbReference>
<gene>
    <name evidence="11" type="ORF">JBKA6_0118</name>
</gene>
<evidence type="ECO:0000256" key="6">
    <source>
        <dbReference type="ARBA" id="ARBA00037589"/>
    </source>
</evidence>
<dbReference type="PANTHER" id="PTHR38042">
    <property type="entry name" value="UROPORPHYRINOGEN-III SYNTHASE, CHLOROPLASTIC"/>
    <property type="match status" value="1"/>
</dbReference>
<dbReference type="UniPathway" id="UPA00251">
    <property type="reaction ID" value="UER00320"/>
</dbReference>
<evidence type="ECO:0000256" key="1">
    <source>
        <dbReference type="ARBA" id="ARBA00004772"/>
    </source>
</evidence>
<keyword evidence="12" id="KW-1185">Reference proteome</keyword>
<evidence type="ECO:0000256" key="3">
    <source>
        <dbReference type="ARBA" id="ARBA00013109"/>
    </source>
</evidence>
<dbReference type="InterPro" id="IPR036108">
    <property type="entry name" value="4pyrrol_syn_uPrphyn_synt_sf"/>
</dbReference>
<dbReference type="InterPro" id="IPR003754">
    <property type="entry name" value="4pyrrol_synth_uPrphyn_synth"/>
</dbReference>
<proteinExistence type="inferred from homology"/>
<keyword evidence="5 9" id="KW-0627">Porphyrin biosynthesis</keyword>
<dbReference type="Gene3D" id="3.40.50.10090">
    <property type="match status" value="2"/>
</dbReference>
<feature type="domain" description="Tetrapyrrole biosynthesis uroporphyrinogen III synthase" evidence="10">
    <location>
        <begin position="19"/>
        <end position="209"/>
    </location>
</feature>
<evidence type="ECO:0000256" key="8">
    <source>
        <dbReference type="ARBA" id="ARBA00048617"/>
    </source>
</evidence>
<protein>
    <recommendedName>
        <fullName evidence="7 9">Uroporphyrinogen-III synthase</fullName>
        <ecNumber evidence="3 9">4.2.1.75</ecNumber>
    </recommendedName>
</protein>
<dbReference type="GO" id="GO:0004852">
    <property type="term" value="F:uroporphyrinogen-III synthase activity"/>
    <property type="evidence" value="ECO:0007669"/>
    <property type="project" value="UniProtKB-UniRule"/>
</dbReference>
<dbReference type="SUPFAM" id="SSF69618">
    <property type="entry name" value="HemD-like"/>
    <property type="match status" value="1"/>
</dbReference>
<organism evidence="11 12">
    <name type="scientific">Ichthyobacterium seriolicida</name>
    <dbReference type="NCBI Taxonomy" id="242600"/>
    <lineage>
        <taxon>Bacteria</taxon>
        <taxon>Pseudomonadati</taxon>
        <taxon>Bacteroidota</taxon>
        <taxon>Flavobacteriia</taxon>
        <taxon>Flavobacteriales</taxon>
        <taxon>Ichthyobacteriaceae</taxon>
        <taxon>Ichthyobacterium</taxon>
    </lineage>
</organism>
<dbReference type="EC" id="4.2.1.75" evidence="3 9"/>
<dbReference type="GO" id="GO:0006782">
    <property type="term" value="P:protoporphyrinogen IX biosynthetic process"/>
    <property type="evidence" value="ECO:0007669"/>
    <property type="project" value="UniProtKB-UniRule"/>
</dbReference>
<comment type="catalytic activity">
    <reaction evidence="8 9">
        <text>hydroxymethylbilane = uroporphyrinogen III + H2O</text>
        <dbReference type="Rhea" id="RHEA:18965"/>
        <dbReference type="ChEBI" id="CHEBI:15377"/>
        <dbReference type="ChEBI" id="CHEBI:57308"/>
        <dbReference type="ChEBI" id="CHEBI:57845"/>
        <dbReference type="EC" id="4.2.1.75"/>
    </reaction>
</comment>
<sequence>MLVLSTKKIPAQYKRIFKSGIEFKEYSFISIKYTPPVLEEVKNSNIIFTSKNSVRSIESQICKWRKNSFYCVGEQTFDYLQVLGISEAFSFFNVSDLADFLVQKKIDDILFFRGDISLDVLSTRIGNSSVKYREIVVYKTVLNPIEVDEKRVSIIMFFSPSAVRSFFYKNRLCSKTKCLCIGLTTAMELRKYSDNCFYTPKTPSVKGVIELLKAEIKNDKK</sequence>
<accession>A0A1J1E873</accession>
<comment type="function">
    <text evidence="6 9">Catalyzes cyclization of the linear tetrapyrrole, hydroxymethylbilane, to the macrocyclic uroporphyrinogen III.</text>
</comment>
<dbReference type="GO" id="GO:0006780">
    <property type="term" value="P:uroporphyrinogen III biosynthetic process"/>
    <property type="evidence" value="ECO:0007669"/>
    <property type="project" value="UniProtKB-UniRule"/>
</dbReference>
<comment type="similarity">
    <text evidence="2 9">Belongs to the uroporphyrinogen-III synthase family.</text>
</comment>
<evidence type="ECO:0000313" key="12">
    <source>
        <dbReference type="Proteomes" id="UP000243197"/>
    </source>
</evidence>
<dbReference type="PANTHER" id="PTHR38042:SF1">
    <property type="entry name" value="UROPORPHYRINOGEN-III SYNTHASE, CHLOROPLASTIC"/>
    <property type="match status" value="1"/>
</dbReference>
<name>A0A1J1E873_9FLAO</name>
<evidence type="ECO:0000256" key="5">
    <source>
        <dbReference type="ARBA" id="ARBA00023244"/>
    </source>
</evidence>